<proteinExistence type="predicted"/>
<reference evidence="2 3" key="1">
    <citation type="submission" date="2019-08" db="EMBL/GenBank/DDBJ databases">
        <title>Genome of Luteibaculum oceani JCM 18817.</title>
        <authorList>
            <person name="Bowman J.P."/>
        </authorList>
    </citation>
    <scope>NUCLEOTIDE SEQUENCE [LARGE SCALE GENOMIC DNA]</scope>
    <source>
        <strain evidence="2 3">JCM 18817</strain>
    </source>
</reference>
<comment type="caution">
    <text evidence="2">The sequence shown here is derived from an EMBL/GenBank/DDBJ whole genome shotgun (WGS) entry which is preliminary data.</text>
</comment>
<dbReference type="AlphaFoldDB" id="A0A5C6UYR0"/>
<name>A0A5C6UYR0_9FLAO</name>
<evidence type="ECO:0008006" key="4">
    <source>
        <dbReference type="Google" id="ProtNLM"/>
    </source>
</evidence>
<dbReference type="Proteomes" id="UP000321168">
    <property type="component" value="Unassembled WGS sequence"/>
</dbReference>
<evidence type="ECO:0000313" key="2">
    <source>
        <dbReference type="EMBL" id="TXC78552.1"/>
    </source>
</evidence>
<feature type="transmembrane region" description="Helical" evidence="1">
    <location>
        <begin position="6"/>
        <end position="25"/>
    </location>
</feature>
<evidence type="ECO:0000313" key="3">
    <source>
        <dbReference type="Proteomes" id="UP000321168"/>
    </source>
</evidence>
<sequence>MDSWVLIIAITLPCLIIAGAALILVKRVADSKKEIEQIKWKVSAKQAIQPVRLQAYERLVILLERIRLNNLVLRVNTPGVSAQALQREMLKHIRTEFDHNISQQLYVSPQAWQLVKKAREQTVMIMNLASEKVQEGENAAKYSQLIIQLAGSEEYDAVDKAITLLRQEMNKQF</sequence>
<keyword evidence="1" id="KW-0812">Transmembrane</keyword>
<organism evidence="2 3">
    <name type="scientific">Luteibaculum oceani</name>
    <dbReference type="NCBI Taxonomy" id="1294296"/>
    <lineage>
        <taxon>Bacteria</taxon>
        <taxon>Pseudomonadati</taxon>
        <taxon>Bacteroidota</taxon>
        <taxon>Flavobacteriia</taxon>
        <taxon>Flavobacteriales</taxon>
        <taxon>Luteibaculaceae</taxon>
        <taxon>Luteibaculum</taxon>
    </lineage>
</organism>
<dbReference type="RefSeq" id="WP_147014579.1">
    <property type="nucleotide sequence ID" value="NZ_VORB01000006.1"/>
</dbReference>
<keyword evidence="3" id="KW-1185">Reference proteome</keyword>
<accession>A0A5C6UYR0</accession>
<dbReference type="OrthoDB" id="1493032at2"/>
<dbReference type="EMBL" id="VORB01000006">
    <property type="protein sequence ID" value="TXC78552.1"/>
    <property type="molecule type" value="Genomic_DNA"/>
</dbReference>
<keyword evidence="1" id="KW-0472">Membrane</keyword>
<evidence type="ECO:0000256" key="1">
    <source>
        <dbReference type="SAM" id="Phobius"/>
    </source>
</evidence>
<gene>
    <name evidence="2" type="ORF">FRX97_07485</name>
</gene>
<protein>
    <recommendedName>
        <fullName evidence="4">DUF2489 domain-containing protein</fullName>
    </recommendedName>
</protein>
<keyword evidence="1" id="KW-1133">Transmembrane helix</keyword>
<dbReference type="Pfam" id="PF25589">
    <property type="entry name" value="DUF7935"/>
    <property type="match status" value="1"/>
</dbReference>
<dbReference type="InterPro" id="IPR057695">
    <property type="entry name" value="DUF7935"/>
</dbReference>